<name>K2G0Q8_9BACT</name>
<comment type="caution">
    <text evidence="1">The sequence shown here is derived from an EMBL/GenBank/DDBJ whole genome shotgun (WGS) entry which is preliminary data.</text>
</comment>
<gene>
    <name evidence="1" type="ORF">ACD_3C00158G0001</name>
</gene>
<reference evidence="1" key="1">
    <citation type="journal article" date="2012" name="Science">
        <title>Fermentation, hydrogen, and sulfur metabolism in multiple uncultivated bacterial phyla.</title>
        <authorList>
            <person name="Wrighton K.C."/>
            <person name="Thomas B.C."/>
            <person name="Sharon I."/>
            <person name="Miller C.S."/>
            <person name="Castelle C.J."/>
            <person name="VerBerkmoes N.C."/>
            <person name="Wilkins M.J."/>
            <person name="Hettich R.L."/>
            <person name="Lipton M.S."/>
            <person name="Williams K.H."/>
            <person name="Long P.E."/>
            <person name="Banfield J.F."/>
        </authorList>
    </citation>
    <scope>NUCLEOTIDE SEQUENCE [LARGE SCALE GENOMIC DNA]</scope>
</reference>
<dbReference type="EMBL" id="AMFJ01000432">
    <property type="protein sequence ID" value="EKE27742.1"/>
    <property type="molecule type" value="Genomic_DNA"/>
</dbReference>
<proteinExistence type="predicted"/>
<evidence type="ECO:0000313" key="1">
    <source>
        <dbReference type="EMBL" id="EKE27742.1"/>
    </source>
</evidence>
<organism evidence="1">
    <name type="scientific">uncultured bacterium</name>
    <name type="common">gcode 4</name>
    <dbReference type="NCBI Taxonomy" id="1234023"/>
    <lineage>
        <taxon>Bacteria</taxon>
        <taxon>environmental samples</taxon>
    </lineage>
</organism>
<accession>K2G0Q8</accession>
<sequence>MKSIPIILIHKWYQSYLDYSLLQAKKLNPESEIYLIGDDANKFLWNKYSIKHVSINDFDDSIQEINQTYVHLSWNSSHYELFCFQRWFILSEFTNRFNFDKFVYIDSDILLYTNVTEEINTMNLNNPIFEMAYVWTSWHTCYFNSRKAIQDFCEFILSNYTDKDRLSYLEIFYNNYSKENTTWWVSDMFMFWLYKQFKHKIIDLAEIIDWSIYDLNFNCANNTYNFWLIFPDIYTNYKYEPIIFKTYLNTKKILNFENWMYWLTNDNKIRFNTLHLQGFSKSYMKYFYNEQFLLLKINILFHYLIEVIYNNSKLVRNLRKFYKKIYEKIIFKKL</sequence>
<protein>
    <submittedName>
        <fullName evidence="1">Uncharacterized protein</fullName>
    </submittedName>
</protein>
<dbReference type="AlphaFoldDB" id="K2G0Q8"/>